<name>A0A7S0ZJ43_9RHOD</name>
<protein>
    <submittedName>
        <fullName evidence="1">Uncharacterized protein</fullName>
    </submittedName>
</protein>
<gene>
    <name evidence="1" type="ORF">TOLI1172_LOCUS7881</name>
</gene>
<organism evidence="1">
    <name type="scientific">Timspurckia oligopyrenoides</name>
    <dbReference type="NCBI Taxonomy" id="708627"/>
    <lineage>
        <taxon>Eukaryota</taxon>
        <taxon>Rhodophyta</taxon>
        <taxon>Bangiophyceae</taxon>
        <taxon>Porphyridiales</taxon>
        <taxon>Porphyridiaceae</taxon>
        <taxon>Timspurckia</taxon>
    </lineage>
</organism>
<dbReference type="AlphaFoldDB" id="A0A7S0ZJ43"/>
<accession>A0A7S0ZJ43</accession>
<dbReference type="EMBL" id="HBFP01010948">
    <property type="protein sequence ID" value="CAD8823483.1"/>
    <property type="molecule type" value="Transcribed_RNA"/>
</dbReference>
<reference evidence="1" key="1">
    <citation type="submission" date="2021-01" db="EMBL/GenBank/DDBJ databases">
        <authorList>
            <person name="Corre E."/>
            <person name="Pelletier E."/>
            <person name="Niang G."/>
            <person name="Scheremetjew M."/>
            <person name="Finn R."/>
            <person name="Kale V."/>
            <person name="Holt S."/>
            <person name="Cochrane G."/>
            <person name="Meng A."/>
            <person name="Brown T."/>
            <person name="Cohen L."/>
        </authorList>
    </citation>
    <scope>NUCLEOTIDE SEQUENCE</scope>
    <source>
        <strain evidence="1">CCMP3278</strain>
    </source>
</reference>
<proteinExistence type="predicted"/>
<sequence length="349" mass="37767">MKRVQKEHVVITWIFLAAGLQVTLIHGLTSLDCIDTIDPAFDRTGASTDETVAFFSQIMIESREPLSGRTTLDYCAGFVRGWTAEGPENNFQLQTDASSFVCSPKARGLTNPNSYYGLRADASFFTIMPAGSRGQTMYFKYYPAGAIDQNGGLQVPNRWAVYSSATVGEDLLVRSDLGSADIVAQGDFDDGICGLGPNELGNPSPYPICLQALVVPDYPDGIYHFVWVWTFDVDFEFTTCFDIDIRGDFAGDATATPSPSPSPCPCSFRAPEACQVVTLDEQFPAPTPSVCSLESKTCSSCVCDPSGMFTCAVQENVPTYQLINPEIPGDSSCLLQFQDIAVCPTDTAV</sequence>
<evidence type="ECO:0000313" key="1">
    <source>
        <dbReference type="EMBL" id="CAD8823483.1"/>
    </source>
</evidence>